<organism evidence="2 3">
    <name type="scientific">Streptomyces capitiformicae</name>
    <dbReference type="NCBI Taxonomy" id="2014920"/>
    <lineage>
        <taxon>Bacteria</taxon>
        <taxon>Bacillati</taxon>
        <taxon>Actinomycetota</taxon>
        <taxon>Actinomycetes</taxon>
        <taxon>Kitasatosporales</taxon>
        <taxon>Streptomycetaceae</taxon>
        <taxon>Streptomyces</taxon>
    </lineage>
</organism>
<evidence type="ECO:0000313" key="3">
    <source>
        <dbReference type="Proteomes" id="UP000603227"/>
    </source>
</evidence>
<reference evidence="2" key="2">
    <citation type="submission" date="2020-09" db="EMBL/GenBank/DDBJ databases">
        <authorList>
            <person name="Sun Q."/>
            <person name="Zhou Y."/>
        </authorList>
    </citation>
    <scope>NUCLEOTIDE SEQUENCE</scope>
    <source>
        <strain evidence="2">CGMCC 4.7403</strain>
    </source>
</reference>
<dbReference type="EMBL" id="BNAT01000017">
    <property type="protein sequence ID" value="GHE31624.1"/>
    <property type="molecule type" value="Genomic_DNA"/>
</dbReference>
<accession>A0A918Z0H7</accession>
<keyword evidence="3" id="KW-1185">Reference proteome</keyword>
<proteinExistence type="predicted"/>
<gene>
    <name evidence="2" type="ORF">GCM10017771_48070</name>
</gene>
<name>A0A918Z0H7_9ACTN</name>
<feature type="region of interest" description="Disordered" evidence="1">
    <location>
        <begin position="1"/>
        <end position="52"/>
    </location>
</feature>
<sequence length="222" mass="24132">MRSIPVEGLLMSKPGKRGKAAGKTRYVFSYEPLGAPESEPKPDAAAEREARDDEVAEFLTQVAEVAFEAGPKGLELRSVDVASRTCSFRHTGEPDPRPLVRAGDPSAPPPQETADEPSGVVLLGSPSWAHLAHLVAELPFLFSFRGYGPEGGPELCGVDAPTREWADVLVEHRGEHWRVRVELEGRERPIEFPGMEIGELFGEGGYEKYLVEGTTDLLDAGI</sequence>
<dbReference type="Proteomes" id="UP000603227">
    <property type="component" value="Unassembled WGS sequence"/>
</dbReference>
<evidence type="ECO:0000313" key="2">
    <source>
        <dbReference type="EMBL" id="GHE31624.1"/>
    </source>
</evidence>
<feature type="region of interest" description="Disordered" evidence="1">
    <location>
        <begin position="87"/>
        <end position="116"/>
    </location>
</feature>
<evidence type="ECO:0000256" key="1">
    <source>
        <dbReference type="SAM" id="MobiDB-lite"/>
    </source>
</evidence>
<feature type="compositionally biased region" description="Basic and acidic residues" evidence="1">
    <location>
        <begin position="38"/>
        <end position="52"/>
    </location>
</feature>
<comment type="caution">
    <text evidence="2">The sequence shown here is derived from an EMBL/GenBank/DDBJ whole genome shotgun (WGS) entry which is preliminary data.</text>
</comment>
<protein>
    <submittedName>
        <fullName evidence="2">Uncharacterized protein</fullName>
    </submittedName>
</protein>
<dbReference type="AlphaFoldDB" id="A0A918Z0H7"/>
<reference evidence="2" key="1">
    <citation type="journal article" date="2014" name="Int. J. Syst. Evol. Microbiol.">
        <title>Complete genome sequence of Corynebacterium casei LMG S-19264T (=DSM 44701T), isolated from a smear-ripened cheese.</title>
        <authorList>
            <consortium name="US DOE Joint Genome Institute (JGI-PGF)"/>
            <person name="Walter F."/>
            <person name="Albersmeier A."/>
            <person name="Kalinowski J."/>
            <person name="Ruckert C."/>
        </authorList>
    </citation>
    <scope>NUCLEOTIDE SEQUENCE</scope>
    <source>
        <strain evidence="2">CGMCC 4.7403</strain>
    </source>
</reference>